<dbReference type="SUPFAM" id="SSF47413">
    <property type="entry name" value="lambda repressor-like DNA-binding domains"/>
    <property type="match status" value="1"/>
</dbReference>
<keyword evidence="1" id="KW-0238">DNA-binding</keyword>
<evidence type="ECO:0000259" key="2">
    <source>
        <dbReference type="PROSITE" id="PS50943"/>
    </source>
</evidence>
<dbReference type="InterPro" id="IPR010982">
    <property type="entry name" value="Lambda_DNA-bd_dom_sf"/>
</dbReference>
<dbReference type="Proteomes" id="UP000067399">
    <property type="component" value="Chromosome"/>
</dbReference>
<dbReference type="GO" id="GO:0003677">
    <property type="term" value="F:DNA binding"/>
    <property type="evidence" value="ECO:0007669"/>
    <property type="project" value="UniProtKB-KW"/>
</dbReference>
<sequence length="105" mass="11784">MALGLKIKELRLNKKKSLQEVADAIKISKTHIWEIERGTAKNPSLNLLESLSSYFGETIDSLINDDDKIDKNKSFARTIQGMGLTDADYKALEFAAELLKNRKGD</sequence>
<dbReference type="SMART" id="SM00530">
    <property type="entry name" value="HTH_XRE"/>
    <property type="match status" value="1"/>
</dbReference>
<dbReference type="InterPro" id="IPR001387">
    <property type="entry name" value="Cro/C1-type_HTH"/>
</dbReference>
<dbReference type="CDD" id="cd00093">
    <property type="entry name" value="HTH_XRE"/>
    <property type="match status" value="1"/>
</dbReference>
<dbReference type="EMBL" id="AP013042">
    <property type="protein sequence ID" value="BAS67848.1"/>
    <property type="molecule type" value="Genomic_DNA"/>
</dbReference>
<dbReference type="KEGG" id="ebh:BSEPE_0856"/>
<dbReference type="STRING" id="1303921.BSEPE_0856"/>
<reference evidence="3 4" key="2">
    <citation type="journal article" date="2016" name="ISME J.">
        <title>Heterogeneous composition of key metabolic gene clusters in a vent mussel symbiont population.</title>
        <authorList>
            <person name="Ikuta T."/>
            <person name="Takaki Y."/>
            <person name="Nagai Y."/>
            <person name="Shimamura S."/>
            <person name="Tsuda M."/>
            <person name="Kawagucci S."/>
            <person name="Aoki Y."/>
            <person name="Inoue K."/>
            <person name="Teruya M."/>
            <person name="Satou K."/>
            <person name="Teruya K."/>
            <person name="Shimoji M."/>
            <person name="Tamotsu H."/>
            <person name="Hirano T."/>
            <person name="Maruyama T."/>
            <person name="Yoshida T."/>
        </authorList>
    </citation>
    <scope>NUCLEOTIDE SEQUENCE [LARGE SCALE GENOMIC DNA]</scope>
    <source>
        <strain evidence="3 4">Myojin Knoll</strain>
    </source>
</reference>
<dbReference type="PROSITE" id="PS50943">
    <property type="entry name" value="HTH_CROC1"/>
    <property type="match status" value="1"/>
</dbReference>
<dbReference type="RefSeq" id="WP_066044490.1">
    <property type="nucleotide sequence ID" value="NZ_AP013042.1"/>
</dbReference>
<evidence type="ECO:0000256" key="1">
    <source>
        <dbReference type="ARBA" id="ARBA00023125"/>
    </source>
</evidence>
<organism evidence="3 4">
    <name type="scientific">endosymbiont of Bathymodiolus septemdierum str. Myojin knoll</name>
    <dbReference type="NCBI Taxonomy" id="1303921"/>
    <lineage>
        <taxon>Bacteria</taxon>
        <taxon>Pseudomonadati</taxon>
        <taxon>Pseudomonadota</taxon>
        <taxon>Gammaproteobacteria</taxon>
        <taxon>sulfur-oxidizing symbionts</taxon>
    </lineage>
</organism>
<proteinExistence type="predicted"/>
<name>A0A0P0URS5_9GAMM</name>
<protein>
    <submittedName>
        <fullName evidence="3">XRE family transcriptional regulator</fullName>
    </submittedName>
</protein>
<dbReference type="PANTHER" id="PTHR46558:SF4">
    <property type="entry name" value="DNA-BIDING PHAGE PROTEIN"/>
    <property type="match status" value="1"/>
</dbReference>
<keyword evidence="4" id="KW-1185">Reference proteome</keyword>
<accession>A0A0P0URS5</accession>
<evidence type="ECO:0000313" key="4">
    <source>
        <dbReference type="Proteomes" id="UP000067399"/>
    </source>
</evidence>
<dbReference type="PANTHER" id="PTHR46558">
    <property type="entry name" value="TRACRIPTIONAL REGULATORY PROTEIN-RELATED-RELATED"/>
    <property type="match status" value="1"/>
</dbReference>
<dbReference type="AlphaFoldDB" id="A0A0P0URS5"/>
<reference evidence="3 4" key="1">
    <citation type="journal article" date="2000" name="Mar. Ecol. Prog. Ser.">
        <title>Phylogenetic characterization of endosymbionts in three hydrothermal vent mussels: influence on host distributions.</title>
        <authorList>
            <person name="Fujiwara Y."/>
            <person name="Takai K."/>
            <person name="Uematsu K."/>
            <person name="Tsuchida S."/>
            <person name="Hunt J.C."/>
            <person name="Hashimoto J."/>
        </authorList>
    </citation>
    <scope>NUCLEOTIDE SEQUENCE [LARGE SCALE GENOMIC DNA]</scope>
    <source>
        <strain evidence="3 4">Myojin Knoll</strain>
    </source>
</reference>
<feature type="domain" description="HTH cro/C1-type" evidence="2">
    <location>
        <begin position="7"/>
        <end position="62"/>
    </location>
</feature>
<dbReference type="Gene3D" id="1.10.260.40">
    <property type="entry name" value="lambda repressor-like DNA-binding domains"/>
    <property type="match status" value="1"/>
</dbReference>
<gene>
    <name evidence="3" type="ORF">BSEPE_0856</name>
</gene>
<dbReference type="Pfam" id="PF01381">
    <property type="entry name" value="HTH_3"/>
    <property type="match status" value="1"/>
</dbReference>
<evidence type="ECO:0000313" key="3">
    <source>
        <dbReference type="EMBL" id="BAS67848.1"/>
    </source>
</evidence>